<dbReference type="Pfam" id="PF02746">
    <property type="entry name" value="MR_MLE_N"/>
    <property type="match status" value="1"/>
</dbReference>
<dbReference type="InterPro" id="IPR029065">
    <property type="entry name" value="Enolase_C-like"/>
</dbReference>
<evidence type="ECO:0000313" key="5">
    <source>
        <dbReference type="Proteomes" id="UP000293142"/>
    </source>
</evidence>
<dbReference type="CDD" id="cd03316">
    <property type="entry name" value="MR_like"/>
    <property type="match status" value="1"/>
</dbReference>
<name>A0A4Q9DVM3_9BACL</name>
<protein>
    <submittedName>
        <fullName evidence="4">Mandelate racemase/muconate lactonizing enzyme family protein</fullName>
    </submittedName>
</protein>
<dbReference type="InterPro" id="IPR034593">
    <property type="entry name" value="DgoD-like"/>
</dbReference>
<dbReference type="InterPro" id="IPR013342">
    <property type="entry name" value="Mandelate_racemase_C"/>
</dbReference>
<evidence type="ECO:0000313" key="4">
    <source>
        <dbReference type="EMBL" id="TBL79041.1"/>
    </source>
</evidence>
<dbReference type="PANTHER" id="PTHR48080:SF2">
    <property type="entry name" value="D-GALACTONATE DEHYDRATASE"/>
    <property type="match status" value="1"/>
</dbReference>
<reference evidence="4 5" key="1">
    <citation type="submission" date="2019-02" db="EMBL/GenBank/DDBJ databases">
        <title>Paenibacillus sp. nov., isolated from surface-sterilized tissue of Thalictrum simplex L.</title>
        <authorList>
            <person name="Tuo L."/>
        </authorList>
    </citation>
    <scope>NUCLEOTIDE SEQUENCE [LARGE SCALE GENOMIC DNA]</scope>
    <source>
        <strain evidence="4 5">N2SHLJ1</strain>
    </source>
</reference>
<evidence type="ECO:0000256" key="2">
    <source>
        <dbReference type="ARBA" id="ARBA00023239"/>
    </source>
</evidence>
<dbReference type="SMART" id="SM00922">
    <property type="entry name" value="MR_MLE"/>
    <property type="match status" value="1"/>
</dbReference>
<dbReference type="RefSeq" id="WP_131013677.1">
    <property type="nucleotide sequence ID" value="NZ_SIRE01000008.1"/>
</dbReference>
<proteinExistence type="predicted"/>
<dbReference type="Pfam" id="PF13378">
    <property type="entry name" value="MR_MLE_C"/>
    <property type="match status" value="1"/>
</dbReference>
<dbReference type="SUPFAM" id="SSF54826">
    <property type="entry name" value="Enolase N-terminal domain-like"/>
    <property type="match status" value="1"/>
</dbReference>
<dbReference type="Proteomes" id="UP000293142">
    <property type="component" value="Unassembled WGS sequence"/>
</dbReference>
<dbReference type="InterPro" id="IPR036849">
    <property type="entry name" value="Enolase-like_C_sf"/>
</dbReference>
<keyword evidence="1" id="KW-0479">Metal-binding</keyword>
<keyword evidence="2" id="KW-0456">Lyase</keyword>
<dbReference type="PANTHER" id="PTHR48080">
    <property type="entry name" value="D-GALACTONATE DEHYDRATASE-RELATED"/>
    <property type="match status" value="1"/>
</dbReference>
<dbReference type="SFLD" id="SFLDS00001">
    <property type="entry name" value="Enolase"/>
    <property type="match status" value="1"/>
</dbReference>
<dbReference type="AlphaFoldDB" id="A0A4Q9DVM3"/>
<dbReference type="OrthoDB" id="9775391at2"/>
<dbReference type="InterPro" id="IPR029017">
    <property type="entry name" value="Enolase-like_N"/>
</dbReference>
<dbReference type="InterPro" id="IPR013341">
    <property type="entry name" value="Mandelate_racemase_N_dom"/>
</dbReference>
<accession>A0A4Q9DVM3</accession>
<dbReference type="GO" id="GO:0016829">
    <property type="term" value="F:lyase activity"/>
    <property type="evidence" value="ECO:0007669"/>
    <property type="project" value="UniProtKB-KW"/>
</dbReference>
<dbReference type="Gene3D" id="3.20.20.120">
    <property type="entry name" value="Enolase-like C-terminal domain"/>
    <property type="match status" value="2"/>
</dbReference>
<dbReference type="SUPFAM" id="SSF51604">
    <property type="entry name" value="Enolase C-terminal domain-like"/>
    <property type="match status" value="1"/>
</dbReference>
<sequence length="466" mass="52552">MSDSFETALQHVNTNSRPSELKITDMRFVDLAGAPMHCTLVKIYTNQGITGIGELRDFGSRTYAAMLKGRLLGENPCNVDKLFRRIKQFMGTGRQAGGAAGIEIALWDLAGKAYGVPVYQMLGGKFRDAARVYCDLGVNTPGLQGDGYSMGRRLKKFADEGGYTMVKAVLGVESLQALYPDEELISAPGNYVEELRQAGQYNFDFIKNRRHTPYGPEFQKRNRAYDIVNTQSPYTMFRMTERGLDRYEEEVAHMREVLGYKMPLAIDHLGYLHFEDAVRLLRRLEKYNLLWAEDMLPCTYTEEYVRLRQLTSTPLATGEDLTTLESFEPLIFNKAVPIIHPDICSSGIYETKKIGDLAQRHNIAMAMHMCETPVAALATAHMGVATENFIATEFNAPDVPWWNDIITGFGGDVIKNGFIHLTDKPGLGFDDINDEVIKDHLMPGFPDMWASTEHWNSEYSNDRLFS</sequence>
<dbReference type="Gene3D" id="3.30.390.10">
    <property type="entry name" value="Enolase-like, N-terminal domain"/>
    <property type="match status" value="1"/>
</dbReference>
<comment type="caution">
    <text evidence="4">The sequence shown here is derived from an EMBL/GenBank/DDBJ whole genome shotgun (WGS) entry which is preliminary data.</text>
</comment>
<organism evidence="4 5">
    <name type="scientific">Paenibacillus thalictri</name>
    <dbReference type="NCBI Taxonomy" id="2527873"/>
    <lineage>
        <taxon>Bacteria</taxon>
        <taxon>Bacillati</taxon>
        <taxon>Bacillota</taxon>
        <taxon>Bacilli</taxon>
        <taxon>Bacillales</taxon>
        <taxon>Paenibacillaceae</taxon>
        <taxon>Paenibacillus</taxon>
    </lineage>
</organism>
<evidence type="ECO:0000256" key="1">
    <source>
        <dbReference type="ARBA" id="ARBA00022723"/>
    </source>
</evidence>
<keyword evidence="5" id="KW-1185">Reference proteome</keyword>
<dbReference type="GO" id="GO:0046872">
    <property type="term" value="F:metal ion binding"/>
    <property type="evidence" value="ECO:0007669"/>
    <property type="project" value="UniProtKB-KW"/>
</dbReference>
<evidence type="ECO:0000259" key="3">
    <source>
        <dbReference type="SMART" id="SM00922"/>
    </source>
</evidence>
<dbReference type="EMBL" id="SIRE01000008">
    <property type="protein sequence ID" value="TBL79041.1"/>
    <property type="molecule type" value="Genomic_DNA"/>
</dbReference>
<gene>
    <name evidence="4" type="ORF">EYB31_12510</name>
</gene>
<feature type="domain" description="Mandelate racemase/muconate lactonizing enzyme C-terminal" evidence="3">
    <location>
        <begin position="148"/>
        <end position="314"/>
    </location>
</feature>